<sequence length="98" mass="10644">MNAADTRTHPLDALALAEDAFQQARARLKEAEADRYASIWAALTTAEDLTELRAMLPPTVTTQSLRAAVRRHATGDTGYIQPELFDGDGDGESTTKPE</sequence>
<evidence type="ECO:0000313" key="3">
    <source>
        <dbReference type="Proteomes" id="UP000681341"/>
    </source>
</evidence>
<proteinExistence type="predicted"/>
<organism evidence="2 3">
    <name type="scientific">Glycomyces niveus</name>
    <dbReference type="NCBI Taxonomy" id="2820287"/>
    <lineage>
        <taxon>Bacteria</taxon>
        <taxon>Bacillati</taxon>
        <taxon>Actinomycetota</taxon>
        <taxon>Actinomycetes</taxon>
        <taxon>Glycomycetales</taxon>
        <taxon>Glycomycetaceae</taxon>
        <taxon>Glycomyces</taxon>
    </lineage>
</organism>
<protein>
    <submittedName>
        <fullName evidence="2">Uncharacterized protein</fullName>
    </submittedName>
</protein>
<evidence type="ECO:0000313" key="2">
    <source>
        <dbReference type="EMBL" id="MBO3732794.1"/>
    </source>
</evidence>
<name>A0ABS3U1Z5_9ACTN</name>
<dbReference type="Proteomes" id="UP000681341">
    <property type="component" value="Unassembled WGS sequence"/>
</dbReference>
<accession>A0ABS3U1Z5</accession>
<evidence type="ECO:0000256" key="1">
    <source>
        <dbReference type="SAM" id="MobiDB-lite"/>
    </source>
</evidence>
<dbReference type="RefSeq" id="WP_208495572.1">
    <property type="nucleotide sequence ID" value="NZ_JAGFNP010000003.1"/>
</dbReference>
<dbReference type="EMBL" id="JAGFNP010000003">
    <property type="protein sequence ID" value="MBO3732794.1"/>
    <property type="molecule type" value="Genomic_DNA"/>
</dbReference>
<gene>
    <name evidence="2" type="ORF">J5V16_08155</name>
</gene>
<keyword evidence="3" id="KW-1185">Reference proteome</keyword>
<feature type="region of interest" description="Disordered" evidence="1">
    <location>
        <begin position="76"/>
        <end position="98"/>
    </location>
</feature>
<reference evidence="2 3" key="1">
    <citation type="submission" date="2021-03" db="EMBL/GenBank/DDBJ databases">
        <title>Glycomyces sp. nov., a novel actinomycete isolated from soil.</title>
        <authorList>
            <person name="Yang X."/>
            <person name="Xu X."/>
        </authorList>
    </citation>
    <scope>NUCLEOTIDE SEQUENCE [LARGE SCALE GENOMIC DNA]</scope>
    <source>
        <strain evidence="2 3">NEAU-S30</strain>
    </source>
</reference>
<comment type="caution">
    <text evidence="2">The sequence shown here is derived from an EMBL/GenBank/DDBJ whole genome shotgun (WGS) entry which is preliminary data.</text>
</comment>